<dbReference type="PROSITE" id="PS50507">
    <property type="entry name" value="RDRP_SSRNA_POS"/>
    <property type="match status" value="1"/>
</dbReference>
<sequence>MDYIQTLEYLRTNDDTVALRDFLNTIINHVNNGPFLPLSYQRMVDTNARLDFAMFRADYPVYAAWRLSYPNYRYTIPNTPTPSVPQQPTYPTPSGTTTGSGSATTNPDDVPTNADIAKLKQELLSAIQSLANVNAGNNMVAVSDNIRLVANALPAILGTLNDIVGKIDTLSLNATGTSNSGALLDSKDRNSPMMRTMLNALRRFGRMYGFAIVPRDRRYNRLPEQTQEFLNKGDEQVVMQGKEEILSQLIEVKASTFTAHYNMEQGHYSSSISHLEDVLEHLEKLEALLLESFYEEAIPHVGDERLISCSSIVDFRETERMELALRDQEESTPIVEFQIGTSLRDQEQSTPELTCSMEDTKCEQRDIFSLPDEELTPDELDVKYAVEVQGGSMQIDFEKYLVEPQGLGDMLLGSSAMDLKEVLSGFSTMMPTIQSTVFDTRVIIDKVKDFLPMIESMISNGDSVAGTLNGFISACSDFHSSINTGKDLVKTKLIEMMQNISLKGLEPLLMLLVVGVAYFIGQKANTTVGVMCAIGAATIPLMKCEITQRFMSYVFKNFESIFKTSTEGEQKIELQGIGEVSGFSITPHTVVHLLLVAASLLIGGALPSDGKISKLIASLGKTGRDIGGISTGANTMGKLSAFVGDTICQWLYDADPNSKKHVATLSLALKFDVATYLADVHKYALDENRFSGFSTMQRAQKVRELHARSLELLRYVADTPVHAGLGLQINNAYKVTKQLLDDLHQFKGLGTARVDPFHISFFGESGIGKSTLVPQFCNDVLDFRGEPRIEGDDKYFRQPASKYWDGYYGQIMVIYDDLAAVVHNDTPSDVTEMIQIKSNTACQVVMADIKEKGLHFTSKYIVSTTNVPLMSADSGLRHPEAFHRRRNLLVSVKKVRAFNTGNPEFQNAGHLEFQLLCPHTLTPLSKPMDYGEFFKKVNDDMDAHFSFQDQILKSYDNGTYGKSVRERLRIPASVPVCGRAQEYDAMVVTSAVEVQALTKESEFFLDKAYFDGLGRLRFISPTIAKAFESLSDNEKSDFTIAIRNFYKSAVEKKDVEALLSLLPKGSPLRVAYSQCIDEITIVRKDDGVFELLWDDEDAQEEYETWEERDKYLFRCIVEMRQDEKRLLSEHSRSTKAVDVVLRNVQKAWDGLSENAKMALRLAVGAGSFLAIVGTLYSVKQRYAGHKVQEKNLIDNTVFSKPVDTVIVPEAKVDRAAIKDVLRSKLKAVYVDSEDLAKFDFDGEIQREDDSQFPNERSYANNRKNLVIAGRKVNRVGLRGGSKGNPIKNPYRPEEFVREDDSQFPRDSSYSRTRKNIVIAGKQYQHVGGRGGAKGNPIKSSYAVEGSELRQQIHATMTEAQKIYDAKMRRIELDNSDPVVVETQEATLLVKSEIEIQANHDNDAQNLIFNKFSRNLGIIFHQRGTSVTKMQCLFITDNCVIAPWHFFYRLQEGENFHILLGIRKVEIAFDVTKLVRIFERDLCVYRCGSRVEKVRPIVKFLATLDDHAKFVPTGGVLINSEFQSDINVMRMRVLDDLKQKTECMENVNYEIDGETHVLKGYSYRADTVQGECGSPIIQENRCTNGKIVGIHVCANINTKVAYAEMVVREQIESALQTLDSHTNGLISMFDDEPIVEREIFTREVESSILCDVPKGDLGVIGTVPDSLAIYVPQRSNINKTVLHGVVCQAKTEPAILSAVDPRLEGKKFDPIVSGINKYGGVTRPFNPKDRRKFVAHMIDMLKPLNGTRGERGVLSLEQTINGVPGVDFMDRMNMSSSEGFPYVKQRPSGFSNKSWMFKQVGEYYTGAPKQDIDYLPLKQKYLERIIAARKGERIFSVSAECTKDERVALKKIYEVPKTRVFTIMPCDFTMAVRSHFLDFCSMIMSNRAILPMKVGLNPIGAEWTELYEYLREYGDMGFAGDFQSFDGLIDGEVLTDIGEIINSWYGGSKEDNNVRQVLLSEHTHRYTLASNTLLEVYKGIPSGSAITVHVNNFVNLEYLSLAWLDIMRRKCPSKANMTCFFKFVRCAVFGDDNNIVPSPSVREHYNLVSVHHFLKEKGITYTDDKKRPIEESEPLVPVLDMTFLKRSYVPHPNWPMWKLAPLDKKSIEERVMWVRGVRDVDGILYSNIEESLFDAHMHGREYFEDLKLRINQGLHARGMRIVSFLYEDMECRWLMTIPVLKGIWEDYPTITARNAVVVQGDLEEITDTHGDIAFQLERDLTVSSMQRSIPSLEKIESVNWDLKSIAQRPNLLGLYTITSAMPIGPLPNLNVGQANEMRASYNLPQDALWNIDALGKATPRSAISRILAQHTYYRTDIVVRMHVNATPFYGGHVGLVWDPMFKHGADAKAPATTARSLFPLHHVMLDISTGNEIELRIPYNHVVSYLGMDKDFYGCSFMGQLKLVLFNRLMYPDGGSPSVDVSLYVYFENMELHTLREAQDPDILVKQGEQTQLKHTTAGEYSRASMDDAIFQFCLTNASLQPILNDSSQSMKIEDLVQREAIIEEGVWSENTPRHTDLVPTKTVTPTMGVTGTRDSGYQTISYPAMLSQMFCYWRGSLHFRVVVGATQFHTGRFVVVFHPREFFTTYNRGNFSEYPHLICDLKQGHEFNFSVPFVSATAWKPTFHERMFRNNAVIGTGSLGIFVLDTLRSPSGTTDQVNMFVTVRGGSDFQFAVPRNVSNTNNYKSHRQTDVRNGGVETVYYRDVLVQAENFPSSSNFVLGYENPMRSLNNFKEDFHHITNLMKRYGDCGQTFKTNHSSSSNIEANFDMGWIPVTPRLWMDNHKATCNPLAFFSQFYTFWRGSIKFKIHATSSVLNEPQFVRVSHVPNRPLPENPETLDPYWKNQGFVSDSGLAGQSINLSQESVMEFVVPYYSIYDCLFVRTSNMNRASGYPLLSSHNGCLKLQWKTATNLELKIYMAAGDDFEYLVPNGVEPIFNEYYSFGPTSTPNGRISATVFDTAAWDNVVTVNKPRFIPEINGVFNTTEDGVSP</sequence>
<dbReference type="CDD" id="cd23169">
    <property type="entry name" value="ps-ssRNAv-Picornavirales"/>
    <property type="match status" value="1"/>
</dbReference>
<dbReference type="InterPro" id="IPR024387">
    <property type="entry name" value="Pept_C3G_Picornavir"/>
</dbReference>
<dbReference type="Gene3D" id="2.60.120.20">
    <property type="match status" value="3"/>
</dbReference>
<keyword evidence="3" id="KW-0696">RNA-directed RNA polymerase</keyword>
<evidence type="ECO:0000256" key="7">
    <source>
        <dbReference type="ARBA" id="ARBA00022692"/>
    </source>
</evidence>
<dbReference type="InterPro" id="IPR007094">
    <property type="entry name" value="RNA-dir_pol_PSvirus"/>
</dbReference>
<dbReference type="PROSITE" id="PS51874">
    <property type="entry name" value="PCV_3C_PRO"/>
    <property type="match status" value="1"/>
</dbReference>
<protein>
    <recommendedName>
        <fullName evidence="2">Genome polyprotein</fullName>
    </recommendedName>
</protein>
<keyword evidence="4" id="KW-0167">Capsid protein</keyword>
<dbReference type="Pfam" id="PF08762">
    <property type="entry name" value="CRPV_capsid"/>
    <property type="match status" value="1"/>
</dbReference>
<name>A0AAT9JHT1_9SECO</name>
<evidence type="ECO:0000313" key="21">
    <source>
        <dbReference type="EMBL" id="DBA54834.1"/>
    </source>
</evidence>
<dbReference type="Pfam" id="PF12381">
    <property type="entry name" value="Peptidase_C3G"/>
    <property type="match status" value="1"/>
</dbReference>
<accession>A0AAT9JHT1</accession>
<dbReference type="GO" id="GO:0003724">
    <property type="term" value="F:RNA helicase activity"/>
    <property type="evidence" value="ECO:0007669"/>
    <property type="project" value="InterPro"/>
</dbReference>
<dbReference type="GO" id="GO:0019028">
    <property type="term" value="C:viral capsid"/>
    <property type="evidence" value="ECO:0007669"/>
    <property type="project" value="UniProtKB-KW"/>
</dbReference>
<feature type="region of interest" description="Disordered" evidence="17">
    <location>
        <begin position="78"/>
        <end position="112"/>
    </location>
</feature>
<dbReference type="InterPro" id="IPR029053">
    <property type="entry name" value="Viral_coat"/>
</dbReference>
<dbReference type="InterPro" id="IPR000605">
    <property type="entry name" value="Helicase_SF3_ssDNA/RNA_vir"/>
</dbReference>
<evidence type="ECO:0000256" key="1">
    <source>
        <dbReference type="ARBA" id="ARBA00004328"/>
    </source>
</evidence>
<evidence type="ECO:0000256" key="3">
    <source>
        <dbReference type="ARBA" id="ARBA00022484"/>
    </source>
</evidence>
<feature type="domain" description="SF3 helicase" evidence="19">
    <location>
        <begin position="737"/>
        <end position="905"/>
    </location>
</feature>
<feature type="compositionally biased region" description="Pro residues" evidence="17">
    <location>
        <begin position="79"/>
        <end position="91"/>
    </location>
</feature>
<keyword evidence="8" id="KW-0548">Nucleotidyltransferase</keyword>
<dbReference type="Gene3D" id="3.30.70.270">
    <property type="match status" value="1"/>
</dbReference>
<dbReference type="EMBL" id="BK065151">
    <property type="protein sequence ID" value="DBA54834.1"/>
    <property type="molecule type" value="Genomic_RNA"/>
</dbReference>
<dbReference type="InterPro" id="IPR004005">
    <property type="entry name" value="Calicivirus_coat"/>
</dbReference>
<dbReference type="Gene3D" id="2.40.10.10">
    <property type="entry name" value="Trypsin-like serine proteases"/>
    <property type="match status" value="1"/>
</dbReference>
<feature type="domain" description="RdRp catalytic" evidence="18">
    <location>
        <begin position="1914"/>
        <end position="2044"/>
    </location>
</feature>
<evidence type="ECO:0000259" key="19">
    <source>
        <dbReference type="PROSITE" id="PS51218"/>
    </source>
</evidence>
<dbReference type="InterPro" id="IPR009003">
    <property type="entry name" value="Peptidase_S1_PA"/>
</dbReference>
<organism evidence="21">
    <name type="scientific">Magellanic bog-moss seco-like virus</name>
    <dbReference type="NCBI Taxonomy" id="3115815"/>
    <lineage>
        <taxon>Viruses</taxon>
        <taxon>Riboviria</taxon>
        <taxon>Orthornavirae</taxon>
        <taxon>Pisuviricota</taxon>
        <taxon>Pisoniviricetes</taxon>
        <taxon>Picornavirales</taxon>
        <taxon>Secoviridae</taxon>
    </lineage>
</organism>
<dbReference type="GO" id="GO:0003723">
    <property type="term" value="F:RNA binding"/>
    <property type="evidence" value="ECO:0007669"/>
    <property type="project" value="InterPro"/>
</dbReference>
<evidence type="ECO:0000256" key="13">
    <source>
        <dbReference type="ARBA" id="ARBA00022840"/>
    </source>
</evidence>
<keyword evidence="15" id="KW-0693">Viral RNA replication</keyword>
<dbReference type="GO" id="GO:0003968">
    <property type="term" value="F:RNA-directed RNA polymerase activity"/>
    <property type="evidence" value="ECO:0007669"/>
    <property type="project" value="UniProtKB-KW"/>
</dbReference>
<dbReference type="GO" id="GO:0006351">
    <property type="term" value="P:DNA-templated transcription"/>
    <property type="evidence" value="ECO:0007669"/>
    <property type="project" value="InterPro"/>
</dbReference>
<dbReference type="Gene3D" id="1.20.960.20">
    <property type="match status" value="1"/>
</dbReference>
<evidence type="ECO:0000256" key="9">
    <source>
        <dbReference type="ARBA" id="ARBA00022741"/>
    </source>
</evidence>
<gene>
    <name evidence="21" type="primary">ORF1</name>
</gene>
<dbReference type="InterPro" id="IPR044067">
    <property type="entry name" value="PCV_3C_PRO"/>
</dbReference>
<keyword evidence="11" id="KW-0347">Helicase</keyword>
<evidence type="ECO:0000256" key="10">
    <source>
        <dbReference type="ARBA" id="ARBA00022801"/>
    </source>
</evidence>
<keyword evidence="16" id="KW-1133">Transmembrane helix</keyword>
<dbReference type="InterPro" id="IPR014759">
    <property type="entry name" value="Helicase_SF3_ssRNA_vir"/>
</dbReference>
<keyword evidence="9" id="KW-0547">Nucleotide-binding</keyword>
<dbReference type="SUPFAM" id="SSF50494">
    <property type="entry name" value="Trypsin-like serine proteases"/>
    <property type="match status" value="1"/>
</dbReference>
<evidence type="ECO:0000256" key="4">
    <source>
        <dbReference type="ARBA" id="ARBA00022561"/>
    </source>
</evidence>
<dbReference type="InterPro" id="IPR033703">
    <property type="entry name" value="Rhv-like"/>
</dbReference>
<dbReference type="InterPro" id="IPR043128">
    <property type="entry name" value="Rev_trsase/Diguanyl_cyclase"/>
</dbReference>
<dbReference type="CDD" id="cd00205">
    <property type="entry name" value="rhv_like"/>
    <property type="match status" value="2"/>
</dbReference>
<evidence type="ECO:0000259" key="20">
    <source>
        <dbReference type="PROSITE" id="PS51874"/>
    </source>
</evidence>
<comment type="subcellular location">
    <subcellularLocation>
        <location evidence="1">Virion</location>
    </subcellularLocation>
</comment>
<dbReference type="InterPro" id="IPR014872">
    <property type="entry name" value="Dicistrovirus_capsid-polyPr_C"/>
</dbReference>
<evidence type="ECO:0000256" key="17">
    <source>
        <dbReference type="SAM" id="MobiDB-lite"/>
    </source>
</evidence>
<feature type="compositionally biased region" description="Low complexity" evidence="17">
    <location>
        <begin position="92"/>
        <end position="105"/>
    </location>
</feature>
<dbReference type="GO" id="GO:0039694">
    <property type="term" value="P:viral RNA genome replication"/>
    <property type="evidence" value="ECO:0007669"/>
    <property type="project" value="InterPro"/>
</dbReference>
<evidence type="ECO:0000256" key="11">
    <source>
        <dbReference type="ARBA" id="ARBA00022806"/>
    </source>
</evidence>
<dbReference type="GO" id="GO:0004197">
    <property type="term" value="F:cysteine-type endopeptidase activity"/>
    <property type="evidence" value="ECO:0007669"/>
    <property type="project" value="InterPro"/>
</dbReference>
<dbReference type="Pfam" id="PF00915">
    <property type="entry name" value="Calici_coat"/>
    <property type="match status" value="1"/>
</dbReference>
<dbReference type="InterPro" id="IPR043502">
    <property type="entry name" value="DNA/RNA_pol_sf"/>
</dbReference>
<evidence type="ECO:0000256" key="12">
    <source>
        <dbReference type="ARBA" id="ARBA00022807"/>
    </source>
</evidence>
<dbReference type="GO" id="GO:0005198">
    <property type="term" value="F:structural molecule activity"/>
    <property type="evidence" value="ECO:0007669"/>
    <property type="project" value="InterPro"/>
</dbReference>
<evidence type="ECO:0000256" key="8">
    <source>
        <dbReference type="ARBA" id="ARBA00022695"/>
    </source>
</evidence>
<dbReference type="SUPFAM" id="SSF56672">
    <property type="entry name" value="DNA/RNA polymerases"/>
    <property type="match status" value="1"/>
</dbReference>
<dbReference type="Pfam" id="PF00073">
    <property type="entry name" value="Rhv"/>
    <property type="match status" value="1"/>
</dbReference>
<dbReference type="InterPro" id="IPR001205">
    <property type="entry name" value="RNA-dir_pol_C"/>
</dbReference>
<evidence type="ECO:0000256" key="15">
    <source>
        <dbReference type="ARBA" id="ARBA00022953"/>
    </source>
</evidence>
<evidence type="ECO:0000256" key="16">
    <source>
        <dbReference type="ARBA" id="ARBA00022989"/>
    </source>
</evidence>
<keyword evidence="14" id="KW-0946">Virion</keyword>
<evidence type="ECO:0000256" key="2">
    <source>
        <dbReference type="ARBA" id="ARBA00020107"/>
    </source>
</evidence>
<dbReference type="GO" id="GO:0006508">
    <property type="term" value="P:proteolysis"/>
    <property type="evidence" value="ECO:0007669"/>
    <property type="project" value="UniProtKB-KW"/>
</dbReference>
<keyword evidence="13" id="KW-0067">ATP-binding</keyword>
<reference evidence="21" key="2">
    <citation type="journal article" date="2024" name="Arch. Virol.">
        <title>Probing of plant transcriptomes reveals the hidden genetic diversity of the family Secoviridae.</title>
        <authorList>
            <person name="Sidharthan V.K."/>
            <person name="Reddy V."/>
            <person name="Kiran G."/>
            <person name="Rajeswari V."/>
            <person name="Baranwal V.K."/>
            <person name="Kumar M.K."/>
            <person name="Kumar K.S."/>
        </authorList>
    </citation>
    <scope>NUCLEOTIDE SEQUENCE</scope>
    <source>
        <strain evidence="21">Sph mag</strain>
    </source>
</reference>
<evidence type="ECO:0000256" key="14">
    <source>
        <dbReference type="ARBA" id="ARBA00022844"/>
    </source>
</evidence>
<evidence type="ECO:0000256" key="6">
    <source>
        <dbReference type="ARBA" id="ARBA00022679"/>
    </source>
</evidence>
<evidence type="ECO:0000256" key="5">
    <source>
        <dbReference type="ARBA" id="ARBA00022670"/>
    </source>
</evidence>
<evidence type="ECO:0000259" key="18">
    <source>
        <dbReference type="PROSITE" id="PS50507"/>
    </source>
</evidence>
<dbReference type="SUPFAM" id="SSF88633">
    <property type="entry name" value="Positive stranded ssRNA viruses"/>
    <property type="match status" value="3"/>
</dbReference>
<dbReference type="Pfam" id="PF00910">
    <property type="entry name" value="RNA_helicase"/>
    <property type="match status" value="1"/>
</dbReference>
<keyword evidence="16" id="KW-0472">Membrane</keyword>
<reference evidence="21" key="1">
    <citation type="submission" date="2023-11" db="EMBL/GenBank/DDBJ databases">
        <authorList>
            <person name="Sidharthan V.K."/>
            <person name="Reddy V."/>
            <person name="Kiran G."/>
            <person name="Rajeswari V."/>
            <person name="Baranwal V.K."/>
        </authorList>
    </citation>
    <scope>NUCLEOTIDE SEQUENCE</scope>
    <source>
        <strain evidence="21">Sph mag</strain>
    </source>
</reference>
<keyword evidence="6" id="KW-0808">Transferase</keyword>
<keyword evidence="12" id="KW-0788">Thiol protease</keyword>
<proteinExistence type="predicted"/>
<keyword evidence="10" id="KW-0378">Hydrolase</keyword>
<keyword evidence="5" id="KW-0645">Protease</keyword>
<dbReference type="PROSITE" id="PS51218">
    <property type="entry name" value="SF3_HELICASE_2"/>
    <property type="match status" value="1"/>
</dbReference>
<dbReference type="InterPro" id="IPR043504">
    <property type="entry name" value="Peptidase_S1_PA_chymotrypsin"/>
</dbReference>
<dbReference type="GO" id="GO:0030430">
    <property type="term" value="C:host cell cytoplasm"/>
    <property type="evidence" value="ECO:0007669"/>
    <property type="project" value="UniProtKB-SubCell"/>
</dbReference>
<dbReference type="InterPro" id="IPR001676">
    <property type="entry name" value="Picornavirus_capsid"/>
</dbReference>
<dbReference type="Pfam" id="PF00680">
    <property type="entry name" value="RdRP_1"/>
    <property type="match status" value="1"/>
</dbReference>
<feature type="domain" description="Peptidase C3" evidence="20">
    <location>
        <begin position="1401"/>
        <end position="1610"/>
    </location>
</feature>
<keyword evidence="7" id="KW-0812">Transmembrane</keyword>
<dbReference type="GO" id="GO:0005524">
    <property type="term" value="F:ATP binding"/>
    <property type="evidence" value="ECO:0007669"/>
    <property type="project" value="UniProtKB-KW"/>
</dbReference>